<dbReference type="KEGG" id="sphi:TS85_10400"/>
<dbReference type="OrthoDB" id="9794948at2"/>
<keyword evidence="2" id="KW-1185">Reference proteome</keyword>
<name>A0A7U4J8A8_9SPHN</name>
<dbReference type="PANTHER" id="PTHR35802">
    <property type="entry name" value="PROTEASE SYNTHASE AND SPORULATION PROTEIN PAI 2"/>
    <property type="match status" value="1"/>
</dbReference>
<dbReference type="InterPro" id="IPR012349">
    <property type="entry name" value="Split_barrel_FMN-bd"/>
</dbReference>
<gene>
    <name evidence="1" type="ORF">TS85_10400</name>
</gene>
<evidence type="ECO:0000313" key="2">
    <source>
        <dbReference type="Proteomes" id="UP000032300"/>
    </source>
</evidence>
<organism evidence="1 2">
    <name type="scientific">Sphingomonas hengshuiensis</name>
    <dbReference type="NCBI Taxonomy" id="1609977"/>
    <lineage>
        <taxon>Bacteria</taxon>
        <taxon>Pseudomonadati</taxon>
        <taxon>Pseudomonadota</taxon>
        <taxon>Alphaproteobacteria</taxon>
        <taxon>Sphingomonadales</taxon>
        <taxon>Sphingomonadaceae</taxon>
        <taxon>Sphingomonas</taxon>
    </lineage>
</organism>
<accession>A0A7U4J8A8</accession>
<sequence length="193" mass="20999">MSSAFDRFDDSDVRDLIAEYPLAWVVAVGGQSLLPLLGEVDGDGRLTHLLGHMGRSNPLFAQLSADPRATILFTGPQGYVSPDHAQRRNWGPTWNYAQLAITAEIEFLPDEGDAALAALTLAMEGDRWSAAELGPRYTGMAAAIIAFRARVTGLTGRFKLGQDEPDETFSAILRTHPDAALVAWMRRFGKARG</sequence>
<dbReference type="AlphaFoldDB" id="A0A7U4J8A8"/>
<dbReference type="Pfam" id="PF04299">
    <property type="entry name" value="FMN_bind_2"/>
    <property type="match status" value="1"/>
</dbReference>
<dbReference type="EMBL" id="CP010836">
    <property type="protein sequence ID" value="AJP72105.1"/>
    <property type="molecule type" value="Genomic_DNA"/>
</dbReference>
<dbReference type="SUPFAM" id="SSF50475">
    <property type="entry name" value="FMN-binding split barrel"/>
    <property type="match status" value="1"/>
</dbReference>
<reference evidence="1 2" key="2">
    <citation type="submission" date="2015-02" db="EMBL/GenBank/DDBJ databases">
        <title>The complete genome of Sphingomonas hengshuiensis sp. WHSC-8 isolated from soil of Hengshui Lake.</title>
        <authorList>
            <person name="Wei S."/>
            <person name="Guo J."/>
            <person name="Su C."/>
            <person name="Wu R."/>
            <person name="Zhang Z."/>
            <person name="Liang K."/>
            <person name="Li H."/>
            <person name="Wang T."/>
            <person name="Liu H."/>
            <person name="Zhang C."/>
            <person name="Li Z."/>
            <person name="Wang Q."/>
            <person name="Meng J."/>
        </authorList>
    </citation>
    <scope>NUCLEOTIDE SEQUENCE [LARGE SCALE GENOMIC DNA]</scope>
    <source>
        <strain evidence="1 2">WHSC-8</strain>
    </source>
</reference>
<dbReference type="Gene3D" id="2.30.110.10">
    <property type="entry name" value="Electron Transport, Fmn-binding Protein, Chain A"/>
    <property type="match status" value="1"/>
</dbReference>
<dbReference type="InterPro" id="IPR007396">
    <property type="entry name" value="TR_PAI2-type"/>
</dbReference>
<reference evidence="1 2" key="1">
    <citation type="journal article" date="2015" name="Int. J. Syst. Evol. Microbiol.">
        <title>Sphingomonas hengshuiensis sp. nov., isolated from lake wetland.</title>
        <authorList>
            <person name="Wei S."/>
            <person name="Wang T."/>
            <person name="Liu H."/>
            <person name="Zhang C."/>
            <person name="Guo J."/>
            <person name="Wang Q."/>
            <person name="Liang K."/>
            <person name="Zhang Z."/>
        </authorList>
    </citation>
    <scope>NUCLEOTIDE SEQUENCE [LARGE SCALE GENOMIC DNA]</scope>
    <source>
        <strain evidence="1 2">WHSC-8</strain>
    </source>
</reference>
<dbReference type="PANTHER" id="PTHR35802:SF1">
    <property type="entry name" value="PROTEASE SYNTHASE AND SPORULATION PROTEIN PAI 2"/>
    <property type="match status" value="1"/>
</dbReference>
<protein>
    <submittedName>
        <fullName evidence="1">Transcriptional regulator</fullName>
    </submittedName>
</protein>
<dbReference type="Proteomes" id="UP000032300">
    <property type="component" value="Chromosome"/>
</dbReference>
<evidence type="ECO:0000313" key="1">
    <source>
        <dbReference type="EMBL" id="AJP72105.1"/>
    </source>
</evidence>
<dbReference type="RefSeq" id="WP_044332043.1">
    <property type="nucleotide sequence ID" value="NZ_CP010836.1"/>
</dbReference>
<proteinExistence type="predicted"/>